<comment type="subcellular location">
    <subcellularLocation>
        <location evidence="1">Membrane</location>
        <topology evidence="1">Single-pass membrane protein</topology>
    </subcellularLocation>
</comment>
<name>A0ABT9EK28_9SPHN</name>
<evidence type="ECO:0000256" key="5">
    <source>
        <dbReference type="ARBA" id="ARBA00038105"/>
    </source>
</evidence>
<dbReference type="InterPro" id="IPR036869">
    <property type="entry name" value="J_dom_sf"/>
</dbReference>
<dbReference type="EMBL" id="JAUUDS010000003">
    <property type="protein sequence ID" value="MDP1027200.1"/>
    <property type="molecule type" value="Genomic_DNA"/>
</dbReference>
<dbReference type="Pfam" id="PF00226">
    <property type="entry name" value="DnaJ"/>
    <property type="match status" value="1"/>
</dbReference>
<dbReference type="PROSITE" id="PS50076">
    <property type="entry name" value="DNAJ_2"/>
    <property type="match status" value="1"/>
</dbReference>
<dbReference type="SMART" id="SM00271">
    <property type="entry name" value="DnaJ"/>
    <property type="match status" value="1"/>
</dbReference>
<evidence type="ECO:0000259" key="6">
    <source>
        <dbReference type="PROSITE" id="PS50076"/>
    </source>
</evidence>
<dbReference type="Proteomes" id="UP001230685">
    <property type="component" value="Unassembled WGS sequence"/>
</dbReference>
<sequence>MKWIVAALLIWAAWTYLKPSGKRRIAGDRERTADRAARERTDAYATLGIAPGSDDEAIRAAHRRLLTGVHPDRGGSEALARRINAARDLLLDR</sequence>
<keyword evidence="2" id="KW-0812">Transmembrane</keyword>
<protein>
    <submittedName>
        <fullName evidence="7">DnaJ domain-containing protein</fullName>
    </submittedName>
</protein>
<reference evidence="7 8" key="1">
    <citation type="submission" date="2023-07" db="EMBL/GenBank/DDBJ databases">
        <authorList>
            <person name="Kim M.K."/>
        </authorList>
    </citation>
    <scope>NUCLEOTIDE SEQUENCE [LARGE SCALE GENOMIC DNA]</scope>
    <source>
        <strain evidence="7 8">KR1UV-12</strain>
    </source>
</reference>
<dbReference type="Gene3D" id="1.10.287.110">
    <property type="entry name" value="DnaJ domain"/>
    <property type="match status" value="1"/>
</dbReference>
<evidence type="ECO:0000256" key="4">
    <source>
        <dbReference type="ARBA" id="ARBA00023136"/>
    </source>
</evidence>
<dbReference type="SUPFAM" id="SSF46565">
    <property type="entry name" value="Chaperone J-domain"/>
    <property type="match status" value="1"/>
</dbReference>
<dbReference type="PANTHER" id="PTHR12763:SF28">
    <property type="entry name" value="GEO10507P1-RELATED"/>
    <property type="match status" value="1"/>
</dbReference>
<evidence type="ECO:0000313" key="8">
    <source>
        <dbReference type="Proteomes" id="UP001230685"/>
    </source>
</evidence>
<keyword evidence="3" id="KW-1133">Transmembrane helix</keyword>
<evidence type="ECO:0000256" key="3">
    <source>
        <dbReference type="ARBA" id="ARBA00022989"/>
    </source>
</evidence>
<organism evidence="7 8">
    <name type="scientific">Sphingomonas aurea</name>
    <dbReference type="NCBI Taxonomy" id="3063994"/>
    <lineage>
        <taxon>Bacteria</taxon>
        <taxon>Pseudomonadati</taxon>
        <taxon>Pseudomonadota</taxon>
        <taxon>Alphaproteobacteria</taxon>
        <taxon>Sphingomonadales</taxon>
        <taxon>Sphingomonadaceae</taxon>
        <taxon>Sphingomonas</taxon>
    </lineage>
</organism>
<keyword evidence="4" id="KW-0472">Membrane</keyword>
<gene>
    <name evidence="7" type="ORF">Q5H91_08250</name>
</gene>
<dbReference type="PANTHER" id="PTHR12763">
    <property type="match status" value="1"/>
</dbReference>
<comment type="caution">
    <text evidence="7">The sequence shown here is derived from an EMBL/GenBank/DDBJ whole genome shotgun (WGS) entry which is preliminary data.</text>
</comment>
<evidence type="ECO:0000313" key="7">
    <source>
        <dbReference type="EMBL" id="MDP1027200.1"/>
    </source>
</evidence>
<dbReference type="RefSeq" id="WP_305172915.1">
    <property type="nucleotide sequence ID" value="NZ_JAUUDS010000003.1"/>
</dbReference>
<accession>A0ABT9EK28</accession>
<dbReference type="InterPro" id="IPR001623">
    <property type="entry name" value="DnaJ_domain"/>
</dbReference>
<comment type="similarity">
    <text evidence="5">Belongs to the TIM14 family.</text>
</comment>
<feature type="domain" description="J" evidence="6">
    <location>
        <begin position="42"/>
        <end position="93"/>
    </location>
</feature>
<keyword evidence="8" id="KW-1185">Reference proteome</keyword>
<evidence type="ECO:0000256" key="2">
    <source>
        <dbReference type="ARBA" id="ARBA00022692"/>
    </source>
</evidence>
<dbReference type="CDD" id="cd06257">
    <property type="entry name" value="DnaJ"/>
    <property type="match status" value="1"/>
</dbReference>
<proteinExistence type="inferred from homology"/>
<evidence type="ECO:0000256" key="1">
    <source>
        <dbReference type="ARBA" id="ARBA00004167"/>
    </source>
</evidence>